<dbReference type="AlphaFoldDB" id="A0A1D2JPE9"/>
<proteinExistence type="predicted"/>
<sequence length="96" mass="11107">MLCCWAGILDTPHIQRLKPIYSNYTNLRPAHSRLARRGGVIRMQKDVYDTIRAVLIIRLKEIIRRVVILLDGTKYPGKKRKTVNTQDLGNPVYGFE</sequence>
<reference evidence="1 2" key="1">
    <citation type="submission" date="2016-06" db="EMBL/GenBank/DDBJ databases">
        <authorList>
            <person name="Kjaerup R.B."/>
            <person name="Dalgaard T.S."/>
            <person name="Juul-Madsen H.R."/>
        </authorList>
    </citation>
    <scope>NUCLEOTIDE SEQUENCE [LARGE SCALE GENOMIC DNA]</scope>
    <source>
        <strain evidence="1 2">Pb300</strain>
    </source>
</reference>
<dbReference type="InterPro" id="IPR009072">
    <property type="entry name" value="Histone-fold"/>
</dbReference>
<gene>
    <name evidence="1" type="ORF">ACO22_00479</name>
</gene>
<evidence type="ECO:0000313" key="2">
    <source>
        <dbReference type="Proteomes" id="UP000242814"/>
    </source>
</evidence>
<organism evidence="1 2">
    <name type="scientific">Paracoccidioides brasiliensis</name>
    <dbReference type="NCBI Taxonomy" id="121759"/>
    <lineage>
        <taxon>Eukaryota</taxon>
        <taxon>Fungi</taxon>
        <taxon>Dikarya</taxon>
        <taxon>Ascomycota</taxon>
        <taxon>Pezizomycotina</taxon>
        <taxon>Eurotiomycetes</taxon>
        <taxon>Eurotiomycetidae</taxon>
        <taxon>Onygenales</taxon>
        <taxon>Ajellomycetaceae</taxon>
        <taxon>Paracoccidioides</taxon>
    </lineage>
</organism>
<dbReference type="GO" id="GO:0046982">
    <property type="term" value="F:protein heterodimerization activity"/>
    <property type="evidence" value="ECO:0007669"/>
    <property type="project" value="InterPro"/>
</dbReference>
<evidence type="ECO:0000313" key="1">
    <source>
        <dbReference type="EMBL" id="ODH45001.1"/>
    </source>
</evidence>
<dbReference type="VEuPathDB" id="FungiDB:PADG_05571"/>
<protein>
    <submittedName>
        <fullName evidence="1">Uncharacterized protein</fullName>
    </submittedName>
</protein>
<dbReference type="SUPFAM" id="SSF47113">
    <property type="entry name" value="Histone-fold"/>
    <property type="match status" value="1"/>
</dbReference>
<accession>A0A1D2JPE9</accession>
<dbReference type="Proteomes" id="UP000242814">
    <property type="component" value="Unassembled WGS sequence"/>
</dbReference>
<name>A0A1D2JPE9_PARBR</name>
<dbReference type="OMA" id="CCWAGIL"/>
<dbReference type="EMBL" id="LZYO01000009">
    <property type="protein sequence ID" value="ODH45001.1"/>
    <property type="molecule type" value="Genomic_DNA"/>
</dbReference>
<dbReference type="Gene3D" id="1.10.20.10">
    <property type="entry name" value="Histone, subunit A"/>
    <property type="match status" value="1"/>
</dbReference>
<comment type="caution">
    <text evidence="1">The sequence shown here is derived from an EMBL/GenBank/DDBJ whole genome shotgun (WGS) entry which is preliminary data.</text>
</comment>
<dbReference type="VEuPathDB" id="FungiDB:PABG_12038"/>